<dbReference type="OrthoDB" id="9808367at2"/>
<dbReference type="PANTHER" id="PTHR10625:SF10">
    <property type="entry name" value="HISTONE DEACETYLASE HDAC1"/>
    <property type="match status" value="1"/>
</dbReference>
<dbReference type="GO" id="GO:0040029">
    <property type="term" value="P:epigenetic regulation of gene expression"/>
    <property type="evidence" value="ECO:0007669"/>
    <property type="project" value="TreeGrafter"/>
</dbReference>
<protein>
    <submittedName>
        <fullName evidence="3">Acetoin utilization deacetylase AcuC-like enzyme</fullName>
    </submittedName>
</protein>
<organism evidence="3">
    <name type="scientific">Serratia fonticola</name>
    <dbReference type="NCBI Taxonomy" id="47917"/>
    <lineage>
        <taxon>Bacteria</taxon>
        <taxon>Pseudomonadati</taxon>
        <taxon>Pseudomonadota</taxon>
        <taxon>Gammaproteobacteria</taxon>
        <taxon>Enterobacterales</taxon>
        <taxon>Yersiniaceae</taxon>
        <taxon>Serratia</taxon>
    </lineage>
</organism>
<dbReference type="InterPro" id="IPR023801">
    <property type="entry name" value="His_deacetylse_dom"/>
</dbReference>
<dbReference type="InterPro" id="IPR037138">
    <property type="entry name" value="His_deacetylse_dom_sf"/>
</dbReference>
<name>A0A559T2Q0_SERFO</name>
<dbReference type="EMBL" id="VISQ01000001">
    <property type="protein sequence ID" value="TVZ68862.1"/>
    <property type="molecule type" value="Genomic_DNA"/>
</dbReference>
<dbReference type="AlphaFoldDB" id="A0A559T2Q0"/>
<dbReference type="Pfam" id="PF00850">
    <property type="entry name" value="Hist_deacetyl"/>
    <property type="match status" value="1"/>
</dbReference>
<reference evidence="3" key="1">
    <citation type="submission" date="2019-06" db="EMBL/GenBank/DDBJ databases">
        <authorList>
            <person name="Deangelis K."/>
            <person name="Huntemann M."/>
            <person name="Clum A."/>
            <person name="Pillay M."/>
            <person name="Palaniappan K."/>
            <person name="Varghese N."/>
            <person name="Mikhailova N."/>
            <person name="Stamatis D."/>
            <person name="Reddy T."/>
            <person name="Daum C."/>
            <person name="Shapiro N."/>
            <person name="Ivanova N."/>
            <person name="Kyrpides N."/>
            <person name="Woyke T."/>
        </authorList>
    </citation>
    <scope>NUCLEOTIDE SEQUENCE [LARGE SCALE GENOMIC DNA]</scope>
    <source>
        <strain evidence="3">128R</strain>
    </source>
</reference>
<dbReference type="InterPro" id="IPR023696">
    <property type="entry name" value="Ureohydrolase_dom_sf"/>
</dbReference>
<reference evidence="3" key="2">
    <citation type="submission" date="2019-08" db="EMBL/GenBank/DDBJ databases">
        <title>Investigation of anaerobic lignin degradation for improved lignocellulosic biofuels.</title>
        <authorList>
            <person name="Deangelis K.PhD."/>
        </authorList>
    </citation>
    <scope>NUCLEOTIDE SEQUENCE [LARGE SCALE GENOMIC DNA]</scope>
    <source>
        <strain evidence="3">128R</strain>
    </source>
</reference>
<evidence type="ECO:0000259" key="2">
    <source>
        <dbReference type="Pfam" id="PF00850"/>
    </source>
</evidence>
<evidence type="ECO:0000313" key="3">
    <source>
        <dbReference type="EMBL" id="TVZ68862.1"/>
    </source>
</evidence>
<dbReference type="InterPro" id="IPR000286">
    <property type="entry name" value="HDACs"/>
</dbReference>
<dbReference type="SUPFAM" id="SSF52768">
    <property type="entry name" value="Arginase/deacetylase"/>
    <property type="match status" value="1"/>
</dbReference>
<proteinExistence type="inferred from homology"/>
<dbReference type="Gene3D" id="3.40.800.20">
    <property type="entry name" value="Histone deacetylase domain"/>
    <property type="match status" value="1"/>
</dbReference>
<dbReference type="CDD" id="cd09996">
    <property type="entry name" value="HDAC_classII_1"/>
    <property type="match status" value="1"/>
</dbReference>
<dbReference type="PRINTS" id="PR01270">
    <property type="entry name" value="HDASUPER"/>
</dbReference>
<dbReference type="PANTHER" id="PTHR10625">
    <property type="entry name" value="HISTONE DEACETYLASE HDAC1-RELATED"/>
    <property type="match status" value="1"/>
</dbReference>
<accession>A0A559T2Q0</accession>
<feature type="domain" description="Histone deacetylase" evidence="2">
    <location>
        <begin position="39"/>
        <end position="326"/>
    </location>
</feature>
<evidence type="ECO:0000256" key="1">
    <source>
        <dbReference type="ARBA" id="ARBA00005947"/>
    </source>
</evidence>
<gene>
    <name evidence="3" type="ORF">FHU10_1321</name>
</gene>
<comment type="similarity">
    <text evidence="1">Belongs to the histone deacetylase family.</text>
</comment>
<dbReference type="GO" id="GO:0004407">
    <property type="term" value="F:histone deacetylase activity"/>
    <property type="evidence" value="ECO:0007669"/>
    <property type="project" value="TreeGrafter"/>
</dbReference>
<sequence>MKRKTGFFFDERCFWHSTGLHATTLPVGGWVQPPSGAGHAESPETKRRMKNLMDVSGLSRQLSLLSAELADEEDLLRIHPAHYLQRFKQLSDNGGGMLGEEAPLGPGSFEIARLSAGLACAAVEAVLKGELDNAYSLSRPPGHHCLPDQSMGFCFLANIPIAIERAKHRFGLGRVAVIDWDVHHGNGTQHIYWQRDDVLAISIHQDGCFPAGYAGEHDRGAGAGMGYNINIPLLAGAGDDGYQYAMEQIVIPALEQFKPEMIIIACGYDANAIDPLARMQLHSDSFRAMTDKVQRAADTLCDGKLVMVHEGGYAEAYVPFCGLAVMEQLSGIRTEVQDPLLEFIQQQQPREVFTQFQRAEIDRLARLFNL</sequence>
<comment type="caution">
    <text evidence="3">The sequence shown here is derived from an EMBL/GenBank/DDBJ whole genome shotgun (WGS) entry which is preliminary data.</text>
</comment>